<accession>A0A2M8LRF4</accession>
<evidence type="ECO:0000256" key="1">
    <source>
        <dbReference type="SAM" id="MobiDB-lite"/>
    </source>
</evidence>
<dbReference type="EMBL" id="PGGW01000069">
    <property type="protein sequence ID" value="PJE94544.1"/>
    <property type="molecule type" value="Genomic_DNA"/>
</dbReference>
<dbReference type="AlphaFoldDB" id="A0A2M8LRF4"/>
<dbReference type="Proteomes" id="UP000230407">
    <property type="component" value="Unassembled WGS sequence"/>
</dbReference>
<organism evidence="2 3">
    <name type="scientific">Streptomyces carminius</name>
    <dbReference type="NCBI Taxonomy" id="2665496"/>
    <lineage>
        <taxon>Bacteria</taxon>
        <taxon>Bacillati</taxon>
        <taxon>Actinomycetota</taxon>
        <taxon>Actinomycetes</taxon>
        <taxon>Kitasatosporales</taxon>
        <taxon>Streptomycetaceae</taxon>
        <taxon>Streptomyces</taxon>
    </lineage>
</organism>
<evidence type="ECO:0000313" key="2">
    <source>
        <dbReference type="EMBL" id="PJE94544.1"/>
    </source>
</evidence>
<proteinExistence type="predicted"/>
<evidence type="ECO:0000313" key="3">
    <source>
        <dbReference type="Proteomes" id="UP000230407"/>
    </source>
</evidence>
<comment type="caution">
    <text evidence="2">The sequence shown here is derived from an EMBL/GenBank/DDBJ whole genome shotgun (WGS) entry which is preliminary data.</text>
</comment>
<feature type="region of interest" description="Disordered" evidence="1">
    <location>
        <begin position="139"/>
        <end position="160"/>
    </location>
</feature>
<feature type="region of interest" description="Disordered" evidence="1">
    <location>
        <begin position="1"/>
        <end position="31"/>
    </location>
</feature>
<protein>
    <submittedName>
        <fullName evidence="2">Uncharacterized protein</fullName>
    </submittedName>
</protein>
<name>A0A2M8LRF4_9ACTN</name>
<gene>
    <name evidence="2" type="ORF">CUT44_30535</name>
</gene>
<dbReference type="RefSeq" id="WP_100205154.1">
    <property type="nucleotide sequence ID" value="NZ_PGGW01000069.1"/>
</dbReference>
<feature type="compositionally biased region" description="Basic and acidic residues" evidence="1">
    <location>
        <begin position="11"/>
        <end position="21"/>
    </location>
</feature>
<sequence length="160" mass="17885">MTTDHGAHRHDRPDDRPDTAHRRPPGVSDATVEAVGKVSEALEATERARGHLYSFHQLTGRADLLLGEAVDLLRAAGHTAEADLLETEVLGRNVLPGHWTFQIVEGYDDHYHRAFTDAEKRVRDRLVGGLRHLYEAEMKEARRTHGHPAHTARPDTDPDA</sequence>
<keyword evidence="3" id="KW-1185">Reference proteome</keyword>
<reference evidence="2 3" key="1">
    <citation type="submission" date="2017-11" db="EMBL/GenBank/DDBJ databases">
        <title>Streptomyces carmine sp. nov., a novel actinomycete isolated from Sophora alopecuroides in Xinjiang, China.</title>
        <authorList>
            <person name="Wang Y."/>
            <person name="Luo X."/>
            <person name="Wan C."/>
            <person name="Zhang L."/>
        </authorList>
    </citation>
    <scope>NUCLEOTIDE SEQUENCE [LARGE SCALE GENOMIC DNA]</scope>
    <source>
        <strain evidence="2 3">TRM SA0054</strain>
    </source>
</reference>